<dbReference type="SUPFAM" id="SSF103481">
    <property type="entry name" value="Multidrug resistance efflux transporter EmrE"/>
    <property type="match status" value="2"/>
</dbReference>
<dbReference type="InterPro" id="IPR051258">
    <property type="entry name" value="Diverse_Substrate_Transporter"/>
</dbReference>
<reference evidence="10" key="1">
    <citation type="journal article" date="2014" name="Int. J. Syst. Evol. Microbiol.">
        <title>Complete genome sequence of Corynebacterium casei LMG S-19264T (=DSM 44701T), isolated from a smear-ripened cheese.</title>
        <authorList>
            <consortium name="US DOE Joint Genome Institute (JGI-PGF)"/>
            <person name="Walter F."/>
            <person name="Albersmeier A."/>
            <person name="Kalinowski J."/>
            <person name="Ruckert C."/>
        </authorList>
    </citation>
    <scope>NUCLEOTIDE SEQUENCE</scope>
    <source>
        <strain evidence="10">JCM 4434</strain>
    </source>
</reference>
<evidence type="ECO:0000256" key="1">
    <source>
        <dbReference type="ARBA" id="ARBA00004651"/>
    </source>
</evidence>
<comment type="subcellular location">
    <subcellularLocation>
        <location evidence="1">Cell membrane</location>
        <topology evidence="1">Multi-pass membrane protein</topology>
    </subcellularLocation>
</comment>
<dbReference type="EMBL" id="BMUB01000008">
    <property type="protein sequence ID" value="GGU83210.1"/>
    <property type="molecule type" value="Genomic_DNA"/>
</dbReference>
<evidence type="ECO:0000256" key="5">
    <source>
        <dbReference type="ARBA" id="ARBA00022989"/>
    </source>
</evidence>
<organism evidence="10 11">
    <name type="scientific">Kitasatospora aureofaciens</name>
    <name type="common">Streptomyces aureofaciens</name>
    <dbReference type="NCBI Taxonomy" id="1894"/>
    <lineage>
        <taxon>Bacteria</taxon>
        <taxon>Bacillati</taxon>
        <taxon>Actinomycetota</taxon>
        <taxon>Actinomycetes</taxon>
        <taxon>Kitasatosporales</taxon>
        <taxon>Streptomycetaceae</taxon>
        <taxon>Kitasatospora</taxon>
    </lineage>
</organism>
<feature type="transmembrane region" description="Helical" evidence="8">
    <location>
        <begin position="272"/>
        <end position="291"/>
    </location>
</feature>
<keyword evidence="6 8" id="KW-0472">Membrane</keyword>
<evidence type="ECO:0000256" key="4">
    <source>
        <dbReference type="ARBA" id="ARBA00022692"/>
    </source>
</evidence>
<feature type="transmembrane region" description="Helical" evidence="8">
    <location>
        <begin position="208"/>
        <end position="225"/>
    </location>
</feature>
<keyword evidence="4 8" id="KW-0812">Transmembrane</keyword>
<dbReference type="AlphaFoldDB" id="A0A8H9LPX9"/>
<dbReference type="InterPro" id="IPR037185">
    <property type="entry name" value="EmrE-like"/>
</dbReference>
<comment type="similarity">
    <text evidence="2">Belongs to the EamA transporter family.</text>
</comment>
<evidence type="ECO:0000256" key="8">
    <source>
        <dbReference type="SAM" id="Phobius"/>
    </source>
</evidence>
<gene>
    <name evidence="10" type="ORF">GCM10010502_39110</name>
</gene>
<feature type="domain" description="EamA" evidence="9">
    <location>
        <begin position="70"/>
        <end position="195"/>
    </location>
</feature>
<feature type="domain" description="EamA" evidence="9">
    <location>
        <begin position="205"/>
        <end position="340"/>
    </location>
</feature>
<proteinExistence type="inferred from homology"/>
<evidence type="ECO:0000259" key="9">
    <source>
        <dbReference type="Pfam" id="PF00892"/>
    </source>
</evidence>
<dbReference type="PANTHER" id="PTHR42920:SF5">
    <property type="entry name" value="EAMA DOMAIN-CONTAINING PROTEIN"/>
    <property type="match status" value="1"/>
</dbReference>
<feature type="transmembrane region" description="Helical" evidence="8">
    <location>
        <begin position="149"/>
        <end position="167"/>
    </location>
</feature>
<feature type="region of interest" description="Disordered" evidence="7">
    <location>
        <begin position="1"/>
        <end position="35"/>
    </location>
</feature>
<feature type="transmembrane region" description="Helical" evidence="8">
    <location>
        <begin position="179"/>
        <end position="196"/>
    </location>
</feature>
<dbReference type="GO" id="GO:0005886">
    <property type="term" value="C:plasma membrane"/>
    <property type="evidence" value="ECO:0007669"/>
    <property type="project" value="UniProtKB-SubCell"/>
</dbReference>
<name>A0A8H9LPX9_KITAU</name>
<dbReference type="InterPro" id="IPR000620">
    <property type="entry name" value="EamA_dom"/>
</dbReference>
<evidence type="ECO:0000313" key="10">
    <source>
        <dbReference type="EMBL" id="GGU83210.1"/>
    </source>
</evidence>
<evidence type="ECO:0000256" key="3">
    <source>
        <dbReference type="ARBA" id="ARBA00022475"/>
    </source>
</evidence>
<protein>
    <submittedName>
        <fullName evidence="10">Transporter</fullName>
    </submittedName>
</protein>
<feature type="transmembrane region" description="Helical" evidence="8">
    <location>
        <begin position="303"/>
        <end position="322"/>
    </location>
</feature>
<accession>A0A8H9LPX9</accession>
<feature type="compositionally biased region" description="Low complexity" evidence="7">
    <location>
        <begin position="359"/>
        <end position="369"/>
    </location>
</feature>
<feature type="transmembrane region" description="Helical" evidence="8">
    <location>
        <begin position="93"/>
        <end position="112"/>
    </location>
</feature>
<evidence type="ECO:0000256" key="7">
    <source>
        <dbReference type="SAM" id="MobiDB-lite"/>
    </source>
</evidence>
<evidence type="ECO:0000256" key="6">
    <source>
        <dbReference type="ARBA" id="ARBA00023136"/>
    </source>
</evidence>
<keyword evidence="5 8" id="KW-1133">Transmembrane helix</keyword>
<dbReference type="PANTHER" id="PTHR42920">
    <property type="entry name" value="OS03G0707200 PROTEIN-RELATED"/>
    <property type="match status" value="1"/>
</dbReference>
<feature type="transmembrane region" description="Helical" evidence="8">
    <location>
        <begin position="237"/>
        <end position="260"/>
    </location>
</feature>
<feature type="region of interest" description="Disordered" evidence="7">
    <location>
        <begin position="347"/>
        <end position="378"/>
    </location>
</feature>
<keyword evidence="3" id="KW-1003">Cell membrane</keyword>
<sequence>MITGGPVREDGAPLLHPSPRPPLSHTPSSWVRPTPYGPRTRRFRSLGGILLMRASLSSSSYSSVLRDLPVLLVAVVWGSSFLAVQRVAEPGTVVAMLVLRFGLVLPLLGLAAWRALRKLTRTEWLGGAALGLVLSGIFLLETYGAVHTSATNAGLIISLAMVLTPLGESALGRTAPPRAFLAAAGLAVLGVALLTGDGGLRPPTLGDLLVLGAALVRSAYVLAMARTRAVRNTDMLAVTWVQLAVATAVFAVVALAVGPAPWTVALSYGAGQWAWLLHLSLLCTLFAFFVQMWAVRATSPSRVSLLLGTEPLWAAIFGITVAGNRMGPLALLGGALVLVATEWGRRTAPTPRPTGSEDGTGTVADAGTGEQTREPVPA</sequence>
<dbReference type="Pfam" id="PF00892">
    <property type="entry name" value="EamA"/>
    <property type="match status" value="2"/>
</dbReference>
<feature type="transmembrane region" description="Helical" evidence="8">
    <location>
        <begin position="68"/>
        <end position="87"/>
    </location>
</feature>
<dbReference type="Proteomes" id="UP000610124">
    <property type="component" value="Unassembled WGS sequence"/>
</dbReference>
<evidence type="ECO:0000313" key="11">
    <source>
        <dbReference type="Proteomes" id="UP000610124"/>
    </source>
</evidence>
<evidence type="ECO:0000256" key="2">
    <source>
        <dbReference type="ARBA" id="ARBA00007362"/>
    </source>
</evidence>
<reference evidence="10" key="2">
    <citation type="submission" date="2020-09" db="EMBL/GenBank/DDBJ databases">
        <authorList>
            <person name="Sun Q."/>
            <person name="Ohkuma M."/>
        </authorList>
    </citation>
    <scope>NUCLEOTIDE SEQUENCE</scope>
    <source>
        <strain evidence="10">JCM 4434</strain>
    </source>
</reference>
<feature type="transmembrane region" description="Helical" evidence="8">
    <location>
        <begin position="124"/>
        <end position="143"/>
    </location>
</feature>
<comment type="caution">
    <text evidence="10">The sequence shown here is derived from an EMBL/GenBank/DDBJ whole genome shotgun (WGS) entry which is preliminary data.</text>
</comment>